<keyword evidence="3 7" id="KW-0812">Transmembrane</keyword>
<keyword evidence="4 7" id="KW-0732">Signal</keyword>
<evidence type="ECO:0000313" key="9">
    <source>
        <dbReference type="Proteomes" id="UP001165065"/>
    </source>
</evidence>
<dbReference type="GO" id="GO:0016020">
    <property type="term" value="C:membrane"/>
    <property type="evidence" value="ECO:0007669"/>
    <property type="project" value="UniProtKB-SubCell"/>
</dbReference>
<protein>
    <recommendedName>
        <fullName evidence="7">Transmembrane 9 superfamily member</fullName>
    </recommendedName>
</protein>
<keyword evidence="6 7" id="KW-0472">Membrane</keyword>
<evidence type="ECO:0000256" key="2">
    <source>
        <dbReference type="ARBA" id="ARBA00005227"/>
    </source>
</evidence>
<gene>
    <name evidence="8" type="ORF">TrCOL_g13756</name>
</gene>
<dbReference type="AlphaFoldDB" id="A0A9W7GCE9"/>
<feature type="transmembrane region" description="Helical" evidence="7">
    <location>
        <begin position="629"/>
        <end position="650"/>
    </location>
</feature>
<dbReference type="EMBL" id="BRYA01000162">
    <property type="protein sequence ID" value="GMI41953.1"/>
    <property type="molecule type" value="Genomic_DNA"/>
</dbReference>
<feature type="transmembrane region" description="Helical" evidence="7">
    <location>
        <begin position="562"/>
        <end position="585"/>
    </location>
</feature>
<name>A0A9W7GCE9_9STRA</name>
<evidence type="ECO:0000256" key="6">
    <source>
        <dbReference type="ARBA" id="ARBA00023136"/>
    </source>
</evidence>
<evidence type="ECO:0000256" key="4">
    <source>
        <dbReference type="ARBA" id="ARBA00022729"/>
    </source>
</evidence>
<comment type="caution">
    <text evidence="8">The sequence shown here is derived from an EMBL/GenBank/DDBJ whole genome shotgun (WGS) entry which is preliminary data.</text>
</comment>
<evidence type="ECO:0000256" key="3">
    <source>
        <dbReference type="ARBA" id="ARBA00022692"/>
    </source>
</evidence>
<feature type="chain" id="PRO_5041016898" description="Transmembrane 9 superfamily member" evidence="7">
    <location>
        <begin position="18"/>
        <end position="672"/>
    </location>
</feature>
<accession>A0A9W7GCE9</accession>
<evidence type="ECO:0000313" key="8">
    <source>
        <dbReference type="EMBL" id="GMI41953.1"/>
    </source>
</evidence>
<evidence type="ECO:0000256" key="5">
    <source>
        <dbReference type="ARBA" id="ARBA00022989"/>
    </source>
</evidence>
<evidence type="ECO:0000256" key="7">
    <source>
        <dbReference type="RuleBase" id="RU363079"/>
    </source>
</evidence>
<dbReference type="Proteomes" id="UP001165065">
    <property type="component" value="Unassembled WGS sequence"/>
</dbReference>
<dbReference type="Pfam" id="PF02990">
    <property type="entry name" value="EMP70"/>
    <property type="match status" value="1"/>
</dbReference>
<feature type="transmembrane region" description="Helical" evidence="7">
    <location>
        <begin position="597"/>
        <end position="617"/>
    </location>
</feature>
<dbReference type="PANTHER" id="PTHR10766">
    <property type="entry name" value="TRANSMEMBRANE 9 SUPERFAMILY PROTEIN"/>
    <property type="match status" value="1"/>
</dbReference>
<organism evidence="8 9">
    <name type="scientific">Triparma columacea</name>
    <dbReference type="NCBI Taxonomy" id="722753"/>
    <lineage>
        <taxon>Eukaryota</taxon>
        <taxon>Sar</taxon>
        <taxon>Stramenopiles</taxon>
        <taxon>Ochrophyta</taxon>
        <taxon>Bolidophyceae</taxon>
        <taxon>Parmales</taxon>
        <taxon>Triparmaceae</taxon>
        <taxon>Triparma</taxon>
    </lineage>
</organism>
<dbReference type="GO" id="GO:0072657">
    <property type="term" value="P:protein localization to membrane"/>
    <property type="evidence" value="ECO:0007669"/>
    <property type="project" value="TreeGrafter"/>
</dbReference>
<feature type="transmembrane region" description="Helical" evidence="7">
    <location>
        <begin position="406"/>
        <end position="426"/>
    </location>
</feature>
<reference evidence="9" key="1">
    <citation type="journal article" date="2023" name="Commun. Biol.">
        <title>Genome analysis of Parmales, the sister group of diatoms, reveals the evolutionary specialization of diatoms from phago-mixotrophs to photoautotrophs.</title>
        <authorList>
            <person name="Ban H."/>
            <person name="Sato S."/>
            <person name="Yoshikawa S."/>
            <person name="Yamada K."/>
            <person name="Nakamura Y."/>
            <person name="Ichinomiya M."/>
            <person name="Sato N."/>
            <person name="Blanc-Mathieu R."/>
            <person name="Endo H."/>
            <person name="Kuwata A."/>
            <person name="Ogata H."/>
        </authorList>
    </citation>
    <scope>NUCLEOTIDE SEQUENCE [LARGE SCALE GENOMIC DNA]</scope>
</reference>
<feature type="transmembrane region" description="Helical" evidence="7">
    <location>
        <begin position="373"/>
        <end position="400"/>
    </location>
</feature>
<feature type="signal peptide" evidence="7">
    <location>
        <begin position="1"/>
        <end position="17"/>
    </location>
</feature>
<keyword evidence="9" id="KW-1185">Reference proteome</keyword>
<feature type="transmembrane region" description="Helical" evidence="7">
    <location>
        <begin position="306"/>
        <end position="328"/>
    </location>
</feature>
<comment type="subcellular location">
    <subcellularLocation>
        <location evidence="1">Membrane</location>
        <topology evidence="1">Multi-pass membrane protein</topology>
    </subcellularLocation>
</comment>
<feature type="transmembrane region" description="Helical" evidence="7">
    <location>
        <begin position="447"/>
        <end position="467"/>
    </location>
</feature>
<proteinExistence type="inferred from homology"/>
<dbReference type="OrthoDB" id="1666796at2759"/>
<evidence type="ECO:0000256" key="1">
    <source>
        <dbReference type="ARBA" id="ARBA00004141"/>
    </source>
</evidence>
<dbReference type="GO" id="GO:0005737">
    <property type="term" value="C:cytoplasm"/>
    <property type="evidence" value="ECO:0007669"/>
    <property type="project" value="UniProtKB-ARBA"/>
</dbReference>
<feature type="transmembrane region" description="Helical" evidence="7">
    <location>
        <begin position="531"/>
        <end position="556"/>
    </location>
</feature>
<feature type="transmembrane region" description="Helical" evidence="7">
    <location>
        <begin position="473"/>
        <end position="495"/>
    </location>
</feature>
<dbReference type="PANTHER" id="PTHR10766:SF111">
    <property type="entry name" value="TRANSMEMBRANE 9 SUPERFAMILY MEMBER 2"/>
    <property type="match status" value="1"/>
</dbReference>
<comment type="similarity">
    <text evidence="2 7">Belongs to the nonaspanin (TM9SF) (TC 9.A.2) family.</text>
</comment>
<dbReference type="InterPro" id="IPR004240">
    <property type="entry name" value="EMP70"/>
</dbReference>
<sequence length="672" mass="75733">MRTLLLLLLLLLSCVTAFYLPGVYPKNFEEQESVSLKLNALTSTKTLLPRDPYKFPFCKPRDSTGAVHIIHSPENLGEWLSGSDIQNSPYDLKMKVDTSCTQLCTTYLGRSKSRGVPDLIKNNYHHNMIIDNLPAAPKVESATYETTMFLNDGFPIGFVDNGIKYVNNHINIEVHYHQVEGESDKFRVVRFIVEPFSINHKFAYKEGGESKDKWNPSKSQDEVEILNTDVLTSCAKSSGGALTHTTFEMADLASGGVGPQQASGVVLFTYDVRWIESDVHWASRWDVYLSMGKSDGKGGIPSSIHWYQILNSLLITVVLTFMVAAILIRNLRRDVNRYNAVPTDEEKAEREEEFGWKLVHADIFRPPTQYPMFLAVATGTGMQVLVMSLATIFFSAAGFISPAARGYLIMALLMFYCLCGSVAGYTTARVYKSFKGKMWQRATVLTALLYPGLFFGTFFVLNLINWANQSTDAVPFTSMCVVILLWFGVSVPLVFMGSYFGYKKDPIEFPTATSNIPRQIPEQSWFMNTGVLMVIGGILPFGALFVELFLILSSVWSEEYYYVFGFLFIVWIILLVTAAEISVLFCYFQLCSENYNWWWRSFLTSGAVAQYVFLYSIYYFEKNLQTTGFAAYCLYFGYMASISTGIWLMTGGIGMLACLRFNIAIFGSIKVD</sequence>
<keyword evidence="5 7" id="KW-1133">Transmembrane helix</keyword>